<evidence type="ECO:0000256" key="7">
    <source>
        <dbReference type="ARBA" id="ARBA00029447"/>
    </source>
</evidence>
<proteinExistence type="inferred from homology"/>
<name>A0A1I5LUL0_9GAMM</name>
<keyword evidence="9" id="KW-0175">Coiled coil</keyword>
<dbReference type="PROSITE" id="PS51753">
    <property type="entry name" value="HBM"/>
    <property type="match status" value="1"/>
</dbReference>
<evidence type="ECO:0000256" key="8">
    <source>
        <dbReference type="PROSITE-ProRule" id="PRU00284"/>
    </source>
</evidence>
<comment type="similarity">
    <text evidence="7">Belongs to the methyl-accepting chemotaxis (MCP) protein family.</text>
</comment>
<evidence type="ECO:0000259" key="13">
    <source>
        <dbReference type="PROSITE" id="PS51753"/>
    </source>
</evidence>
<dbReference type="SUPFAM" id="SSF58104">
    <property type="entry name" value="Methyl-accepting chemotaxis protein (MCP) signaling domain"/>
    <property type="match status" value="1"/>
</dbReference>
<dbReference type="EMBL" id="FOWP01000004">
    <property type="protein sequence ID" value="SFP00922.1"/>
    <property type="molecule type" value="Genomic_DNA"/>
</dbReference>
<feature type="domain" description="Methyl-accepting transducer" evidence="11">
    <location>
        <begin position="380"/>
        <end position="616"/>
    </location>
</feature>
<dbReference type="Gene3D" id="1.10.287.950">
    <property type="entry name" value="Methyl-accepting chemotaxis protein"/>
    <property type="match status" value="1"/>
</dbReference>
<dbReference type="AlphaFoldDB" id="A0A1I5LUL0"/>
<sequence length="654" mass="70991">MNTLARVLLDLSVRKKLMAGFGLILLITLCTVWIGHWALETSLARFDNLLGVNAIDSKLTQARQQEKNYIIRGENQYLAQAVALADEVDTQAQTSEARLQLPENKALMRQIQEDVGLYRAELLHLQQTTDSNQQTQKAMEDSARTALERFDTLAERLRQTAVAQIRQTNDATSIELLKHANLANTLSTELLEARRREKDFLLRGSDDYASKLEAHFQSLESNGEKLQQLPLDAQARQTLGEAMRSLGEYREQFKNMRASIQARDQSEQTMTERAREVATASSKSLSLQRTLLESDSADAKHLLITAAAVAFVLGLLCALLITQVIVGPLQRAVSVARQVASGDLTLDIRSERRDELGQLMQAMQAMTESLRDLIGRLGAGITQLATAAEELSAVTEQTSAGVTEQRMETEQVATAMNQMAATVLDVARNAESAATSASHAEDQTRQGGAVVQQAITSIEQLAHTVETSAEAIGRLKGDSANIGTVLDVIKSIAEQTNLLALNAAIEAARAGDAGRGFAVVADEVRALARRTQESTQQIEQLIETLQSGAENAVGVMTKSRSMAGDTVEAARQAGSALTLIDEAVSRIQQMNQQIATASEQQSSVAEEINRSISNIRDIAEQSAAATEETSAASVDLARLGSDLQEQVNRFRVSA</sequence>
<dbReference type="InterPro" id="IPR003660">
    <property type="entry name" value="HAMP_dom"/>
</dbReference>
<dbReference type="SMART" id="SM00283">
    <property type="entry name" value="MA"/>
    <property type="match status" value="1"/>
</dbReference>
<evidence type="ECO:0000256" key="5">
    <source>
        <dbReference type="ARBA" id="ARBA00023136"/>
    </source>
</evidence>
<dbReference type="SMART" id="SM00304">
    <property type="entry name" value="HAMP"/>
    <property type="match status" value="2"/>
</dbReference>
<dbReference type="Proteomes" id="UP000182400">
    <property type="component" value="Unassembled WGS sequence"/>
</dbReference>
<dbReference type="OrthoDB" id="6434013at2"/>
<keyword evidence="2" id="KW-0145">Chemotaxis</keyword>
<dbReference type="GO" id="GO:0007165">
    <property type="term" value="P:signal transduction"/>
    <property type="evidence" value="ECO:0007669"/>
    <property type="project" value="UniProtKB-KW"/>
</dbReference>
<evidence type="ECO:0000256" key="6">
    <source>
        <dbReference type="ARBA" id="ARBA00023224"/>
    </source>
</evidence>
<evidence type="ECO:0000313" key="14">
    <source>
        <dbReference type="EMBL" id="SFP00922.1"/>
    </source>
</evidence>
<reference evidence="14 15" key="1">
    <citation type="submission" date="2016-10" db="EMBL/GenBank/DDBJ databases">
        <authorList>
            <person name="de Groot N.N."/>
        </authorList>
    </citation>
    <scope>NUCLEOTIDE SEQUENCE [LARGE SCALE GENOMIC DNA]</scope>
    <source>
        <strain evidence="14 15">CCUG 59231</strain>
    </source>
</reference>
<feature type="domain" description="HAMP" evidence="12">
    <location>
        <begin position="323"/>
        <end position="375"/>
    </location>
</feature>
<evidence type="ECO:0000259" key="12">
    <source>
        <dbReference type="PROSITE" id="PS50885"/>
    </source>
</evidence>
<dbReference type="PANTHER" id="PTHR32089:SF120">
    <property type="entry name" value="METHYL-ACCEPTING CHEMOTAXIS PROTEIN TLPQ"/>
    <property type="match status" value="1"/>
</dbReference>
<dbReference type="PROSITE" id="PS50111">
    <property type="entry name" value="CHEMOTAXIS_TRANSDUC_2"/>
    <property type="match status" value="1"/>
</dbReference>
<dbReference type="GO" id="GO:0006935">
    <property type="term" value="P:chemotaxis"/>
    <property type="evidence" value="ECO:0007669"/>
    <property type="project" value="UniProtKB-KW"/>
</dbReference>
<evidence type="ECO:0000313" key="15">
    <source>
        <dbReference type="Proteomes" id="UP000182400"/>
    </source>
</evidence>
<keyword evidence="3 10" id="KW-0812">Transmembrane</keyword>
<feature type="domain" description="HBM" evidence="13">
    <location>
        <begin position="44"/>
        <end position="296"/>
    </location>
</feature>
<dbReference type="GO" id="GO:0004888">
    <property type="term" value="F:transmembrane signaling receptor activity"/>
    <property type="evidence" value="ECO:0007669"/>
    <property type="project" value="InterPro"/>
</dbReference>
<keyword evidence="6 8" id="KW-0807">Transducer</keyword>
<dbReference type="STRING" id="658457.SAMN05216601_104260"/>
<accession>A0A1I5LUL0</accession>
<dbReference type="Pfam" id="PF00672">
    <property type="entry name" value="HAMP"/>
    <property type="match status" value="1"/>
</dbReference>
<dbReference type="FunFam" id="1.10.287.950:FF:000001">
    <property type="entry name" value="Methyl-accepting chemotaxis sensory transducer"/>
    <property type="match status" value="1"/>
</dbReference>
<evidence type="ECO:0000256" key="10">
    <source>
        <dbReference type="SAM" id="Phobius"/>
    </source>
</evidence>
<dbReference type="PRINTS" id="PR00260">
    <property type="entry name" value="CHEMTRNSDUCR"/>
</dbReference>
<dbReference type="CDD" id="cd11386">
    <property type="entry name" value="MCP_signal"/>
    <property type="match status" value="1"/>
</dbReference>
<dbReference type="RefSeq" id="WP_074938276.1">
    <property type="nucleotide sequence ID" value="NZ_FOWP01000004.1"/>
</dbReference>
<evidence type="ECO:0000256" key="3">
    <source>
        <dbReference type="ARBA" id="ARBA00022692"/>
    </source>
</evidence>
<evidence type="ECO:0000256" key="9">
    <source>
        <dbReference type="SAM" id="Coils"/>
    </source>
</evidence>
<feature type="coiled-coil region" evidence="9">
    <location>
        <begin position="580"/>
        <end position="607"/>
    </location>
</feature>
<dbReference type="PROSITE" id="PS50885">
    <property type="entry name" value="HAMP"/>
    <property type="match status" value="1"/>
</dbReference>
<dbReference type="SMART" id="SM01358">
    <property type="entry name" value="HBM"/>
    <property type="match status" value="1"/>
</dbReference>
<gene>
    <name evidence="14" type="ORF">SAMN05216601_104260</name>
</gene>
<evidence type="ECO:0000259" key="11">
    <source>
        <dbReference type="PROSITE" id="PS50111"/>
    </source>
</evidence>
<evidence type="ECO:0000256" key="2">
    <source>
        <dbReference type="ARBA" id="ARBA00022500"/>
    </source>
</evidence>
<keyword evidence="4 10" id="KW-1133">Transmembrane helix</keyword>
<evidence type="ECO:0000256" key="4">
    <source>
        <dbReference type="ARBA" id="ARBA00022989"/>
    </source>
</evidence>
<dbReference type="GO" id="GO:0016020">
    <property type="term" value="C:membrane"/>
    <property type="evidence" value="ECO:0007669"/>
    <property type="project" value="UniProtKB-SubCell"/>
</dbReference>
<dbReference type="Pfam" id="PF00015">
    <property type="entry name" value="MCPsignal"/>
    <property type="match status" value="1"/>
</dbReference>
<dbReference type="InterPro" id="IPR004090">
    <property type="entry name" value="Chemotax_Me-accpt_rcpt"/>
</dbReference>
<feature type="transmembrane region" description="Helical" evidence="10">
    <location>
        <begin position="20"/>
        <end position="39"/>
    </location>
</feature>
<dbReference type="PANTHER" id="PTHR32089">
    <property type="entry name" value="METHYL-ACCEPTING CHEMOTAXIS PROTEIN MCPB"/>
    <property type="match status" value="1"/>
</dbReference>
<dbReference type="CDD" id="cd06225">
    <property type="entry name" value="HAMP"/>
    <property type="match status" value="1"/>
</dbReference>
<protein>
    <submittedName>
        <fullName evidence="14">Methyl-accepting chemotaxis protein</fullName>
    </submittedName>
</protein>
<keyword evidence="5 10" id="KW-0472">Membrane</keyword>
<dbReference type="InterPro" id="IPR004089">
    <property type="entry name" value="MCPsignal_dom"/>
</dbReference>
<comment type="subcellular location">
    <subcellularLocation>
        <location evidence="1">Membrane</location>
        <topology evidence="1">Multi-pass membrane protein</topology>
    </subcellularLocation>
</comment>
<dbReference type="InterPro" id="IPR032255">
    <property type="entry name" value="HBM"/>
</dbReference>
<organism evidence="14 15">
    <name type="scientific">Ectopseudomonas composti</name>
    <dbReference type="NCBI Taxonomy" id="658457"/>
    <lineage>
        <taxon>Bacteria</taxon>
        <taxon>Pseudomonadati</taxon>
        <taxon>Pseudomonadota</taxon>
        <taxon>Gammaproteobacteria</taxon>
        <taxon>Pseudomonadales</taxon>
        <taxon>Pseudomonadaceae</taxon>
        <taxon>Ectopseudomonas</taxon>
    </lineage>
</organism>
<evidence type="ECO:0000256" key="1">
    <source>
        <dbReference type="ARBA" id="ARBA00004141"/>
    </source>
</evidence>
<dbReference type="Pfam" id="PF16591">
    <property type="entry name" value="HBM"/>
    <property type="match status" value="1"/>
</dbReference>